<dbReference type="AlphaFoldDB" id="M7P3W4"/>
<organism evidence="2 3">
    <name type="scientific">Methylophaga lonarensis MPL</name>
    <dbReference type="NCBI Taxonomy" id="1286106"/>
    <lineage>
        <taxon>Bacteria</taxon>
        <taxon>Pseudomonadati</taxon>
        <taxon>Pseudomonadota</taxon>
        <taxon>Gammaproteobacteria</taxon>
        <taxon>Thiotrichales</taxon>
        <taxon>Piscirickettsiaceae</taxon>
        <taxon>Methylophaga</taxon>
    </lineage>
</organism>
<dbReference type="RefSeq" id="WP_009725207.1">
    <property type="nucleotide sequence ID" value="NZ_APHR01000004.1"/>
</dbReference>
<reference evidence="2 3" key="1">
    <citation type="journal article" date="2013" name="Genome Announc.">
        <title>Draft Genome Sequence of Methylophaga lonarensis MPLT, a Haloalkaliphilic (Non-Methane-Utilizing) Methylotroph.</title>
        <authorList>
            <person name="Shetty S.A."/>
            <person name="Marathe N.P."/>
            <person name="Munot H."/>
            <person name="Antony C.P."/>
            <person name="Dhotre D.P."/>
            <person name="Murrell J.C."/>
            <person name="Shouche Y.S."/>
        </authorList>
    </citation>
    <scope>NUCLEOTIDE SEQUENCE [LARGE SCALE GENOMIC DNA]</scope>
    <source>
        <strain evidence="2 3">MPL</strain>
    </source>
</reference>
<dbReference type="EMBL" id="APHR01000004">
    <property type="protein sequence ID" value="EMR14201.1"/>
    <property type="molecule type" value="Genomic_DNA"/>
</dbReference>
<proteinExistence type="predicted"/>
<dbReference type="InterPro" id="IPR010239">
    <property type="entry name" value="CHP02001"/>
</dbReference>
<sequence length="237" mass="25903">MKLSKLSALCLAATTTFATTTAMAWESENGQHMTSASVELASDYVFRGISFSDNKPAISGSFDYEHISGFYTGIWSSSIAGGSEINVYGGFASEIGDTGIGYDIGVLRYIFPGDSEFNNNEVYGALSYSYFTLGYAYDKNFEGSGEKVHYWNVAFDYELPIFDGVDFTAAYGYSDFSSKLGISGYSDYYVGLSKNFVGFDWTLAYIATSSKAGDFYNEDLGRSATSDKFVFSIGKTF</sequence>
<accession>M7P3W4</accession>
<feature type="chain" id="PRO_5004082548" evidence="1">
    <location>
        <begin position="19"/>
        <end position="237"/>
    </location>
</feature>
<evidence type="ECO:0000256" key="1">
    <source>
        <dbReference type="SAM" id="SignalP"/>
    </source>
</evidence>
<gene>
    <name evidence="2" type="ORF">MPL1_00697</name>
</gene>
<keyword evidence="1" id="KW-0732">Signal</keyword>
<keyword evidence="3" id="KW-1185">Reference proteome</keyword>
<name>M7P3W4_9GAMM</name>
<dbReference type="OrthoDB" id="9793561at2"/>
<comment type="caution">
    <text evidence="2">The sequence shown here is derived from an EMBL/GenBank/DDBJ whole genome shotgun (WGS) entry which is preliminary data.</text>
</comment>
<dbReference type="NCBIfam" id="TIGR02001">
    <property type="entry name" value="gcw_chp"/>
    <property type="match status" value="1"/>
</dbReference>
<evidence type="ECO:0000313" key="3">
    <source>
        <dbReference type="Proteomes" id="UP000012019"/>
    </source>
</evidence>
<dbReference type="eggNOG" id="ENOG50339CR">
    <property type="taxonomic scope" value="Bacteria"/>
</dbReference>
<evidence type="ECO:0000313" key="2">
    <source>
        <dbReference type="EMBL" id="EMR14201.1"/>
    </source>
</evidence>
<dbReference type="Proteomes" id="UP000012019">
    <property type="component" value="Unassembled WGS sequence"/>
</dbReference>
<dbReference type="Pfam" id="PF09694">
    <property type="entry name" value="Gcw_chp"/>
    <property type="match status" value="1"/>
</dbReference>
<dbReference type="STRING" id="1286106.MPL1_00697"/>
<dbReference type="PATRIC" id="fig|1286106.3.peg.137"/>
<feature type="signal peptide" evidence="1">
    <location>
        <begin position="1"/>
        <end position="18"/>
    </location>
</feature>
<protein>
    <submittedName>
        <fullName evidence="2">Uncharacterized protein</fullName>
    </submittedName>
</protein>